<dbReference type="SUPFAM" id="SSF50978">
    <property type="entry name" value="WD40 repeat-like"/>
    <property type="match status" value="1"/>
</dbReference>
<name>A0A196SEL8_BLAHN</name>
<dbReference type="Gene3D" id="2.130.10.10">
    <property type="entry name" value="YVTN repeat-like/Quinoprotein amine dehydrogenase"/>
    <property type="match status" value="1"/>
</dbReference>
<dbReference type="OrthoDB" id="17410at2759"/>
<dbReference type="EMBL" id="LXWW01000210">
    <property type="protein sequence ID" value="OAO14761.1"/>
    <property type="molecule type" value="Genomic_DNA"/>
</dbReference>
<accession>A0A196SEL8</accession>
<dbReference type="InterPro" id="IPR050505">
    <property type="entry name" value="WDR55/POC1"/>
</dbReference>
<comment type="caution">
    <text evidence="4">The sequence shown here is derived from an EMBL/GenBank/DDBJ whole genome shotgun (WGS) entry which is preliminary data.</text>
</comment>
<feature type="repeat" description="WD" evidence="3">
    <location>
        <begin position="220"/>
        <end position="261"/>
    </location>
</feature>
<dbReference type="InterPro" id="IPR001680">
    <property type="entry name" value="WD40_rpt"/>
</dbReference>
<proteinExistence type="predicted"/>
<dbReference type="InterPro" id="IPR036322">
    <property type="entry name" value="WD40_repeat_dom_sf"/>
</dbReference>
<evidence type="ECO:0000313" key="4">
    <source>
        <dbReference type="EMBL" id="OAO14761.1"/>
    </source>
</evidence>
<reference evidence="4 5" key="1">
    <citation type="submission" date="2016-05" db="EMBL/GenBank/DDBJ databases">
        <title>Nuclear genome of Blastocystis sp. subtype 1 NandII.</title>
        <authorList>
            <person name="Gentekaki E."/>
            <person name="Curtis B."/>
            <person name="Stairs C."/>
            <person name="Eme L."/>
            <person name="Herman E."/>
            <person name="Klimes V."/>
            <person name="Arias M.C."/>
            <person name="Elias M."/>
            <person name="Hilliou F."/>
            <person name="Klute M."/>
            <person name="Malik S.-B."/>
            <person name="Pightling A."/>
            <person name="Rachubinski R."/>
            <person name="Salas D."/>
            <person name="Schlacht A."/>
            <person name="Suga H."/>
            <person name="Archibald J."/>
            <person name="Ball S.G."/>
            <person name="Clark G."/>
            <person name="Dacks J."/>
            <person name="Van Der Giezen M."/>
            <person name="Tsaousis A."/>
            <person name="Roger A."/>
        </authorList>
    </citation>
    <scope>NUCLEOTIDE SEQUENCE [LARGE SCALE GENOMIC DNA]</scope>
    <source>
        <strain evidence="5">ATCC 50177 / NandII</strain>
    </source>
</reference>
<dbReference type="SMART" id="SM00320">
    <property type="entry name" value="WD40"/>
    <property type="match status" value="7"/>
</dbReference>
<evidence type="ECO:0000313" key="5">
    <source>
        <dbReference type="Proteomes" id="UP000078348"/>
    </source>
</evidence>
<gene>
    <name evidence="4" type="ORF">AV274_3465</name>
</gene>
<dbReference type="PROSITE" id="PS50082">
    <property type="entry name" value="WD_REPEATS_2"/>
    <property type="match status" value="3"/>
</dbReference>
<evidence type="ECO:0000256" key="3">
    <source>
        <dbReference type="PROSITE-ProRule" id="PRU00221"/>
    </source>
</evidence>
<sequence length="299" mass="32403">MFAPTKNYSNPDAEAIWVSTWLPNGEVATGSVDGTTSIWTPSLEQKFNLKSQHMGVVSISASEENGIVATSTVDGYVCIRATDTGIPSKSITLGPMEVWPIVLTSDGKRLITGNGAGIVKIWNIEGETFEAVGEVETNSGFIMSMAISKDNAYVATGHKNGIVNVIGLVRKTIIHTYNDHSMAVRCLCFSPSSRLYTGSDDKTIISYNVLTKESVVEHTYSGHSGWVTGVSVSADEQYLASCGTDRKMIVWPLKTDNSMQTLDCHNGIVWSVAFNREGTRIVSTGDDGSIQIYDRQESI</sequence>
<feature type="repeat" description="WD" evidence="3">
    <location>
        <begin position="262"/>
        <end position="299"/>
    </location>
</feature>
<keyword evidence="2" id="KW-0677">Repeat</keyword>
<feature type="repeat" description="WD" evidence="3">
    <location>
        <begin position="177"/>
        <end position="217"/>
    </location>
</feature>
<keyword evidence="5" id="KW-1185">Reference proteome</keyword>
<dbReference type="CDD" id="cd00200">
    <property type="entry name" value="WD40"/>
    <property type="match status" value="1"/>
</dbReference>
<dbReference type="PANTHER" id="PTHR44019:SF8">
    <property type="entry name" value="POC1 CENTRIOLAR PROTEIN HOMOLOG"/>
    <property type="match status" value="1"/>
</dbReference>
<dbReference type="PROSITE" id="PS50294">
    <property type="entry name" value="WD_REPEATS_REGION"/>
    <property type="match status" value="2"/>
</dbReference>
<protein>
    <submittedName>
        <fullName evidence="4">WD repeat-containing protein 61-like protein</fullName>
    </submittedName>
</protein>
<keyword evidence="1 3" id="KW-0853">WD repeat</keyword>
<evidence type="ECO:0000256" key="2">
    <source>
        <dbReference type="ARBA" id="ARBA00022737"/>
    </source>
</evidence>
<organism evidence="4 5">
    <name type="scientific">Blastocystis sp. subtype 1 (strain ATCC 50177 / NandII)</name>
    <dbReference type="NCBI Taxonomy" id="478820"/>
    <lineage>
        <taxon>Eukaryota</taxon>
        <taxon>Sar</taxon>
        <taxon>Stramenopiles</taxon>
        <taxon>Bigyra</taxon>
        <taxon>Opalozoa</taxon>
        <taxon>Opalinata</taxon>
        <taxon>Blastocystidae</taxon>
        <taxon>Blastocystis</taxon>
    </lineage>
</organism>
<dbReference type="Proteomes" id="UP000078348">
    <property type="component" value="Unassembled WGS sequence"/>
</dbReference>
<dbReference type="STRING" id="478820.A0A196SEL8"/>
<dbReference type="InterPro" id="IPR015943">
    <property type="entry name" value="WD40/YVTN_repeat-like_dom_sf"/>
</dbReference>
<evidence type="ECO:0000256" key="1">
    <source>
        <dbReference type="ARBA" id="ARBA00022574"/>
    </source>
</evidence>
<dbReference type="AlphaFoldDB" id="A0A196SEL8"/>
<dbReference type="Pfam" id="PF00400">
    <property type="entry name" value="WD40"/>
    <property type="match status" value="4"/>
</dbReference>
<dbReference type="PANTHER" id="PTHR44019">
    <property type="entry name" value="WD REPEAT-CONTAINING PROTEIN 55"/>
    <property type="match status" value="1"/>
</dbReference>